<gene>
    <name evidence="6" type="ORF">CJOHNSTONI_LOCUS7013</name>
</gene>
<evidence type="ECO:0000259" key="4">
    <source>
        <dbReference type="Pfam" id="PF15035"/>
    </source>
</evidence>
<accession>A0A8J2M0T5</accession>
<evidence type="ECO:0008006" key="8">
    <source>
        <dbReference type="Google" id="ProtNLM"/>
    </source>
</evidence>
<proteinExistence type="predicted"/>
<dbReference type="OrthoDB" id="5835755at2759"/>
<feature type="region of interest" description="Disordered" evidence="3">
    <location>
        <begin position="1974"/>
        <end position="2010"/>
    </location>
</feature>
<organism evidence="6 7">
    <name type="scientific">Cercopithifilaria johnstoni</name>
    <dbReference type="NCBI Taxonomy" id="2874296"/>
    <lineage>
        <taxon>Eukaryota</taxon>
        <taxon>Metazoa</taxon>
        <taxon>Ecdysozoa</taxon>
        <taxon>Nematoda</taxon>
        <taxon>Chromadorea</taxon>
        <taxon>Rhabditida</taxon>
        <taxon>Spirurina</taxon>
        <taxon>Spiruromorpha</taxon>
        <taxon>Filarioidea</taxon>
        <taxon>Onchocercidae</taxon>
        <taxon>Cercopithifilaria</taxon>
    </lineage>
</organism>
<evidence type="ECO:0000256" key="1">
    <source>
        <dbReference type="ARBA" id="ARBA00023054"/>
    </source>
</evidence>
<feature type="coiled-coil region" evidence="2">
    <location>
        <begin position="1424"/>
        <end position="1563"/>
    </location>
</feature>
<feature type="coiled-coil region" evidence="2">
    <location>
        <begin position="162"/>
        <end position="206"/>
    </location>
</feature>
<dbReference type="Pfam" id="PF24627">
    <property type="entry name" value="PUMA_CC"/>
    <property type="match status" value="1"/>
</dbReference>
<dbReference type="Pfam" id="PF24423">
    <property type="entry name" value="OVT1"/>
    <property type="match status" value="1"/>
</dbReference>
<dbReference type="PANTHER" id="PTHR23159:SF61">
    <property type="entry name" value="LIN-5 (FIVE) INTERACTING PROTEIN"/>
    <property type="match status" value="1"/>
</dbReference>
<dbReference type="InterPro" id="IPR057531">
    <property type="entry name" value="PUMA/OVT1_CC"/>
</dbReference>
<evidence type="ECO:0000259" key="5">
    <source>
        <dbReference type="Pfam" id="PF24627"/>
    </source>
</evidence>
<feature type="region of interest" description="Disordered" evidence="3">
    <location>
        <begin position="1"/>
        <end position="24"/>
    </location>
</feature>
<feature type="coiled-coil region" evidence="2">
    <location>
        <begin position="914"/>
        <end position="1230"/>
    </location>
</feature>
<feature type="coiled-coil region" evidence="2">
    <location>
        <begin position="1326"/>
        <end position="1353"/>
    </location>
</feature>
<keyword evidence="1 2" id="KW-0175">Coiled coil</keyword>
<evidence type="ECO:0000313" key="7">
    <source>
        <dbReference type="Proteomes" id="UP000746747"/>
    </source>
</evidence>
<dbReference type="Gene3D" id="1.20.5.340">
    <property type="match status" value="1"/>
</dbReference>
<dbReference type="Proteomes" id="UP000746747">
    <property type="component" value="Unassembled WGS sequence"/>
</dbReference>
<evidence type="ECO:0000256" key="2">
    <source>
        <dbReference type="SAM" id="Coils"/>
    </source>
</evidence>
<dbReference type="InterPro" id="IPR055167">
    <property type="entry name" value="Rootletin-like_CC"/>
</dbReference>
<dbReference type="Gene3D" id="1.10.287.1490">
    <property type="match status" value="2"/>
</dbReference>
<keyword evidence="7" id="KW-1185">Reference proteome</keyword>
<feature type="domain" description="Rootletin-like coiled-coil" evidence="4">
    <location>
        <begin position="80"/>
        <end position="264"/>
    </location>
</feature>
<feature type="region of interest" description="Disordered" evidence="3">
    <location>
        <begin position="401"/>
        <end position="429"/>
    </location>
</feature>
<sequence>MDEGTDVNGVSQPTELITRIPDSPGSRSNYGEFYWDTNGENGYHVSDSFDSDLMLEIDSYGKGVSAARLDRTQEDLNKYRQRIDANVEHQKEYSDLISALQHKVQEYRRHIADLERRMPIHRSDEPSSFTLIDSAVYSDTKYKEEILWSPKKGLDDNEYHFLAKLDEERRRADDYRIQLEQERIQNDQLLHENERLRQQFETNIRENERVYKTRERNLAQYLSEEQKKMMDLWTELQRVRRQLIQHREQTEQDLENQRNEFTRIIRNVGGLTRQLNLVGVEGGYSGIKEPLLVETSRGGGETISQDTVLIEAIKRIRESQVVSQQGLQVTDQSKLASATAGDADLYNQLMKKYEECIERNIELESKGDEAQRKNAALEAELQRTKERLSDNQAALRKLHDLAQDASREQEREKRTRSLSPGGMPLPPSEALRSVRNIIRNKDSQIQQLERKLKIVEGQVKEFVNKFEHADEARRYLDKHLTESKRDLTNQIKHLDEAERQIRRLEERLRAADLEKAAVEKARKFLEEEIHKLHQQYQKATVEEERKARDKEHEINLGFEEEYKNRINELKNRIETIQRDNTKLKTELNTMRDKYRDTENEYNITLRKLEEKDTALRHLDEIKRQLTNELDKQRTRYDTLNSEFDKLNNEFENTSKTTVTLEQTLREIKQQRDEHSKQKDELSRQMFDLKHQLENEKAAREETEKTKSRSTEEIEKFKLQITDYENQISILRRHNDELDTQIKSGQAKITAVDNDLITSQKETVRMNELNSRLQREKQDAINQKLKAESDIEMWKEQIRKLEQEIEKLRVENRTIIEQEEKTRDALTKETNRAHLLQKELEETKADIEELQEKIKRLERESENNLRGIRKDEPEDTDKILLSAGGGAGGVGGVGGAGGPTIYDTEIYEIRIKEVNDKWKFELDKLLSEKDELEHKIRDLEDQITQKNREIERQESEIMELKRKHQEEIDRLRGEISQLHDKHQNDLDDEKEQYNKNLESIKLVEDELRNKLAEAERKLVEAQNRENQLEREKEELKERCEETLEQIQKLKDDLEDERQDSENETQKWKTEVYSVRSELKSVETTNNALKAQLMAANERSDSLNKTVNSQNGKIRDLNTQIRRLEEEVSDLKSAAVTRESDLESALGRLRSVEDQYSTLQSEHAKTWNELEILQREYDLLKSTNVNQESELERLRNKIQQYEVTIKEQKNTLDHLKTERERLQNIYRDKMKQFDHLTQLVQSFDVKMNKMRQNFRETSDKHVAAETECNALRSAVTKLQQELQFGKDQMVRRTDEYQSSLEDLANAHRAAEDGRLNALQELESRKYELVELKSRFENTEQRLISLQHDYNKVENERDIMADSLKRFYSVTTHAITLHKVKEDVDRDQLIETEIPRSIPFPPSVDYTTTGGRTGAATTINIGETLDINQLENTLQTLIGRIERLERERNEYREAFDRLKKKTSDTHTTIHKHETRYKTIEENLTDVEEERRALEVRLASAKQLLRSQEEALKQRDEERRQLKAKMVAADLEARGKDAQLRHLNEQLKNLRNDLETAQADLRTLRGREEQWDANRFQLESKLRDKEGETQRLNLLQTNLESEKQSLNERIKELSGQLQLSEIKCTDMKEDVERMKKELSKAETVEIELRKTSDYQSRTISEYQILRDQITGVQNDLANANNQKQQLEHELTTSRGELRDFKQRARDLSNRASELQRQLQDSHAEKNRLDERLLALEKVTSAQRATEDDLRQQVETCKNERRTLQREFDEIHRRLTQLENEKRALVGHLESTKRDRATFIKKIEMLENEKRRTDAAIRETALQREAIEKSLNAMERENKELYKNCAQLQKQIAQLEFENGNRIIEISNKQREEHDKQLQRMRNEKIQIERIIENRERTQQNRIKQLENQLSIMREQLDNERRRRRDYVDRSLAGDIGRLGGGYLGLRNTGIHSAGVLPHLVDDYMTGTTRYVRSTFVSNPLTPPLGTSTPTQYQDTQRESYVSTSHPSMVESTTSDKIKLETLEPSKEIEERRTKTVIVMKSSRLEDNVANKVD</sequence>
<name>A0A8J2M0T5_9BILA</name>
<feature type="coiled-coil region" evidence="2">
    <location>
        <begin position="240"/>
        <end position="267"/>
    </location>
</feature>
<evidence type="ECO:0000313" key="6">
    <source>
        <dbReference type="EMBL" id="CAG9537166.1"/>
    </source>
</evidence>
<protein>
    <recommendedName>
        <fullName evidence="8">Major antigen</fullName>
    </recommendedName>
</protein>
<feature type="compositionally biased region" description="Basic and acidic residues" evidence="3">
    <location>
        <begin position="401"/>
        <end position="415"/>
    </location>
</feature>
<dbReference type="PANTHER" id="PTHR23159">
    <property type="entry name" value="CENTROSOMAL PROTEIN 2"/>
    <property type="match status" value="1"/>
</dbReference>
<reference evidence="6" key="1">
    <citation type="submission" date="2021-09" db="EMBL/GenBank/DDBJ databases">
        <authorList>
            <consortium name="Pathogen Informatics"/>
        </authorList>
    </citation>
    <scope>NUCLEOTIDE SEQUENCE</scope>
</reference>
<comment type="caution">
    <text evidence="6">The sequence shown here is derived from an EMBL/GenBank/DDBJ whole genome shotgun (WGS) entry which is preliminary data.</text>
</comment>
<feature type="compositionally biased region" description="Polar residues" evidence="3">
    <location>
        <begin position="1987"/>
        <end position="2008"/>
    </location>
</feature>
<feature type="coiled-coil region" evidence="2">
    <location>
        <begin position="1592"/>
        <end position="1918"/>
    </location>
</feature>
<dbReference type="Pfam" id="PF15035">
    <property type="entry name" value="Rootletin"/>
    <property type="match status" value="1"/>
</dbReference>
<evidence type="ECO:0000256" key="3">
    <source>
        <dbReference type="SAM" id="MobiDB-lite"/>
    </source>
</evidence>
<dbReference type="EMBL" id="CAKAEH010001523">
    <property type="protein sequence ID" value="CAG9537166.1"/>
    <property type="molecule type" value="Genomic_DNA"/>
</dbReference>
<dbReference type="SUPFAM" id="SSF57997">
    <property type="entry name" value="Tropomyosin"/>
    <property type="match status" value="2"/>
</dbReference>
<feature type="domain" description="PUMA/OVT1 coiled-coil region" evidence="5">
    <location>
        <begin position="444"/>
        <end position="516"/>
    </location>
</feature>